<evidence type="ECO:0000313" key="3">
    <source>
        <dbReference type="EMBL" id="KAL0573733.1"/>
    </source>
</evidence>
<dbReference type="Proteomes" id="UP001465976">
    <property type="component" value="Unassembled WGS sequence"/>
</dbReference>
<dbReference type="InterPro" id="IPR049192">
    <property type="entry name" value="DUF4246_C"/>
</dbReference>
<proteinExistence type="predicted"/>
<dbReference type="PANTHER" id="PTHR33119:SF1">
    <property type="entry name" value="FE2OG DIOXYGENASE DOMAIN-CONTAINING PROTEIN"/>
    <property type="match status" value="1"/>
</dbReference>
<evidence type="ECO:0008006" key="5">
    <source>
        <dbReference type="Google" id="ProtNLM"/>
    </source>
</evidence>
<dbReference type="Pfam" id="PF14033">
    <property type="entry name" value="DUF4246"/>
    <property type="match status" value="1"/>
</dbReference>
<protein>
    <recommendedName>
        <fullName evidence="5">Duf1665 domain containing protein</fullName>
    </recommendedName>
</protein>
<keyword evidence="4" id="KW-1185">Reference proteome</keyword>
<dbReference type="EMBL" id="JBAHYK010000471">
    <property type="protein sequence ID" value="KAL0573733.1"/>
    <property type="molecule type" value="Genomic_DNA"/>
</dbReference>
<comment type="caution">
    <text evidence="3">The sequence shown here is derived from an EMBL/GenBank/DDBJ whole genome shotgun (WGS) entry which is preliminary data.</text>
</comment>
<organism evidence="3 4">
    <name type="scientific">Marasmius crinis-equi</name>
    <dbReference type="NCBI Taxonomy" id="585013"/>
    <lineage>
        <taxon>Eukaryota</taxon>
        <taxon>Fungi</taxon>
        <taxon>Dikarya</taxon>
        <taxon>Basidiomycota</taxon>
        <taxon>Agaricomycotina</taxon>
        <taxon>Agaricomycetes</taxon>
        <taxon>Agaricomycetidae</taxon>
        <taxon>Agaricales</taxon>
        <taxon>Marasmiineae</taxon>
        <taxon>Marasmiaceae</taxon>
        <taxon>Marasmius</taxon>
    </lineage>
</organism>
<evidence type="ECO:0000259" key="2">
    <source>
        <dbReference type="Pfam" id="PF21666"/>
    </source>
</evidence>
<name>A0ABR3FF99_9AGAR</name>
<gene>
    <name evidence="3" type="ORF">V5O48_008229</name>
</gene>
<dbReference type="PANTHER" id="PTHR33119">
    <property type="entry name" value="IFI3P"/>
    <property type="match status" value="1"/>
</dbReference>
<feature type="domain" description="DUF4246" evidence="1">
    <location>
        <begin position="136"/>
        <end position="553"/>
    </location>
</feature>
<sequence>MSALPVDFDFSLLDPALLAHSNLNFTPVPQAHEEEKLRVGTSSIDTNTKLPGFGLPLTTLPETFTYSHHTQCIERTSFPNALTSWNAPNLLLRELKMLAIINELTEKEGWVWKVYDKKIVAKWKEEALREPQGVSEKMFEYCIEELKDKSVHCVHNGRVAILDTHSGAAVIISDSAISVELLEELKAALSPLEDVPERLKDWHPGSNNKVLDLVHPSLYPLMYGRSRILAHGRATLDDCLDKIGEGFDLPYPDPSELERWANTFKGRPFHPLRAADSTKYWSTQHQWLPCEISFRDSTSEDVEITSYINNLHPIRHRALYTVLEKIITKTIPLWNDCLSYYDLERSARVSTGGQFRRFMRNGRVVRQPEPRAYEVFDPQWSNRVDLRRDWKEQGLQIIVKLANIELRPGPEEGTYEGGSWHVEGQLNEHICASAIYYYEQSNVTESRLAFRQRTTIQDVGEEFGYSFEEGGHQELYGIHREDACIQCLGSVLTKEGRILAFPNVLQHRVEPFELSDPSKPGYRKILALFLVDPYVRTLSTANVPPQQRDWWEEVLRKERPTTRLGRLPVEVFDQVLRMVDGDAWPISQEQAKKVRENLMEERSAFAVKVNRDYEQVSFSFCEH</sequence>
<dbReference type="Pfam" id="PF21666">
    <property type="entry name" value="DUF4246_N"/>
    <property type="match status" value="1"/>
</dbReference>
<accession>A0ABR3FF99</accession>
<evidence type="ECO:0000259" key="1">
    <source>
        <dbReference type="Pfam" id="PF14033"/>
    </source>
</evidence>
<dbReference type="InterPro" id="IPR025340">
    <property type="entry name" value="DUF4246"/>
</dbReference>
<feature type="domain" description="DUF4246" evidence="2">
    <location>
        <begin position="50"/>
        <end position="126"/>
    </location>
</feature>
<evidence type="ECO:0000313" key="4">
    <source>
        <dbReference type="Proteomes" id="UP001465976"/>
    </source>
</evidence>
<reference evidence="3 4" key="1">
    <citation type="submission" date="2024-02" db="EMBL/GenBank/DDBJ databases">
        <title>A draft genome for the cacao thread blight pathogen Marasmius crinis-equi.</title>
        <authorList>
            <person name="Cohen S.P."/>
            <person name="Baruah I.K."/>
            <person name="Amoako-Attah I."/>
            <person name="Bukari Y."/>
            <person name="Meinhardt L.W."/>
            <person name="Bailey B.A."/>
        </authorList>
    </citation>
    <scope>NUCLEOTIDE SEQUENCE [LARGE SCALE GENOMIC DNA]</scope>
    <source>
        <strain evidence="3 4">GH-76</strain>
    </source>
</reference>
<dbReference type="InterPro" id="IPR049207">
    <property type="entry name" value="DUF4246_N"/>
</dbReference>